<dbReference type="InterPro" id="IPR001343">
    <property type="entry name" value="Hemolysn_Ca-bd"/>
</dbReference>
<dbReference type="Proteomes" id="UP000023430">
    <property type="component" value="Unassembled WGS sequence"/>
</dbReference>
<dbReference type="GO" id="GO:0005576">
    <property type="term" value="C:extracellular region"/>
    <property type="evidence" value="ECO:0007669"/>
    <property type="project" value="UniProtKB-SubCell"/>
</dbReference>
<accession>X7F3T7</accession>
<gene>
    <name evidence="3" type="ORF">RISW2_20545</name>
</gene>
<dbReference type="PRINTS" id="PR00313">
    <property type="entry name" value="CABNDNGRPT"/>
</dbReference>
<dbReference type="Pfam" id="PF00353">
    <property type="entry name" value="HemolysinCabind"/>
    <property type="match status" value="2"/>
</dbReference>
<dbReference type="Gene3D" id="2.150.10.10">
    <property type="entry name" value="Serralysin-like metalloprotease, C-terminal"/>
    <property type="match status" value="1"/>
</dbReference>
<protein>
    <recommendedName>
        <fullName evidence="5">Calcium-binding protein</fullName>
    </recommendedName>
</protein>
<dbReference type="STRING" id="1449351.RISW2_20545"/>
<comment type="subcellular location">
    <subcellularLocation>
        <location evidence="1">Secreted</location>
    </subcellularLocation>
</comment>
<dbReference type="InterPro" id="IPR011049">
    <property type="entry name" value="Serralysin-like_metalloprot_C"/>
</dbReference>
<dbReference type="PANTHER" id="PTHR38340">
    <property type="entry name" value="S-LAYER PROTEIN"/>
    <property type="match status" value="1"/>
</dbReference>
<keyword evidence="4" id="KW-1185">Reference proteome</keyword>
<comment type="caution">
    <text evidence="3">The sequence shown here is derived from an EMBL/GenBank/DDBJ whole genome shotgun (WGS) entry which is preliminary data.</text>
</comment>
<dbReference type="GO" id="GO:0005509">
    <property type="term" value="F:calcium ion binding"/>
    <property type="evidence" value="ECO:0007669"/>
    <property type="project" value="InterPro"/>
</dbReference>
<evidence type="ECO:0008006" key="5">
    <source>
        <dbReference type="Google" id="ProtNLM"/>
    </source>
</evidence>
<keyword evidence="2" id="KW-0964">Secreted</keyword>
<organism evidence="3 4">
    <name type="scientific">Roseivivax isoporae LMG 25204</name>
    <dbReference type="NCBI Taxonomy" id="1449351"/>
    <lineage>
        <taxon>Bacteria</taxon>
        <taxon>Pseudomonadati</taxon>
        <taxon>Pseudomonadota</taxon>
        <taxon>Alphaproteobacteria</taxon>
        <taxon>Rhodobacterales</taxon>
        <taxon>Roseobacteraceae</taxon>
        <taxon>Roseivivax</taxon>
    </lineage>
</organism>
<evidence type="ECO:0000256" key="2">
    <source>
        <dbReference type="ARBA" id="ARBA00022525"/>
    </source>
</evidence>
<dbReference type="PANTHER" id="PTHR38340:SF1">
    <property type="entry name" value="S-LAYER PROTEIN"/>
    <property type="match status" value="1"/>
</dbReference>
<dbReference type="AlphaFoldDB" id="X7F3T7"/>
<evidence type="ECO:0000313" key="3">
    <source>
        <dbReference type="EMBL" id="ETX26724.1"/>
    </source>
</evidence>
<dbReference type="SUPFAM" id="SSF51120">
    <property type="entry name" value="beta-Roll"/>
    <property type="match status" value="1"/>
</dbReference>
<name>X7F3T7_9RHOB</name>
<reference evidence="3 4" key="1">
    <citation type="submission" date="2014-01" db="EMBL/GenBank/DDBJ databases">
        <title>Roseivivax isoporae LMG 25204 Genome Sequencing.</title>
        <authorList>
            <person name="Lai Q."/>
            <person name="Li G."/>
            <person name="Shao Z."/>
        </authorList>
    </citation>
    <scope>NUCLEOTIDE SEQUENCE [LARGE SCALE GENOMIC DNA]</scope>
    <source>
        <strain evidence="3 4">LMG 25204</strain>
    </source>
</reference>
<dbReference type="eggNOG" id="COG2931">
    <property type="taxonomic scope" value="Bacteria"/>
</dbReference>
<dbReference type="EMBL" id="JAME01000061">
    <property type="protein sequence ID" value="ETX26724.1"/>
    <property type="molecule type" value="Genomic_DNA"/>
</dbReference>
<proteinExistence type="predicted"/>
<dbReference type="InterPro" id="IPR050557">
    <property type="entry name" value="RTX_toxin/Mannuronan_C5-epim"/>
</dbReference>
<sequence length="176" mass="18210">MIYAGAGNDSVEAGHGNDLVFGQDGNDTIAGGFGVDQLQGQNGNDVITGSAFSDLVFGGAGDDFVNGGFGFDRINGGTGADRFFHAGAEGHGSDWIQDYNAAEGDVLLFGDSSASVSDFVLRTNHTASPDGERAGDDEVQEAFVNYRGQTFWALVDGDGQSSINLQIGGEVFDLLA</sequence>
<evidence type="ECO:0000313" key="4">
    <source>
        <dbReference type="Proteomes" id="UP000023430"/>
    </source>
</evidence>
<evidence type="ECO:0000256" key="1">
    <source>
        <dbReference type="ARBA" id="ARBA00004613"/>
    </source>
</evidence>